<dbReference type="GO" id="GO:0008738">
    <property type="term" value="F:L-fuculose-phosphate aldolase activity"/>
    <property type="evidence" value="ECO:0007669"/>
    <property type="project" value="UniProtKB-EC"/>
</dbReference>
<evidence type="ECO:0000313" key="4">
    <source>
        <dbReference type="EMBL" id="CEP78512.1"/>
    </source>
</evidence>
<sequence length="198" mass="22118">MEKNGLVKGTWGNASIKDGDKIFITPSGYPYDKMNEDDVMVIDIDGNILEGFRKPSSEYQLHLEIYKNRKDVNAIIHSHPIYSSVVSLVKEYIPPLIEDGVMICGERINVAKYGEPGTKDLALKAVEALEMNYAVILKNHGLVTIGENEIEALTTSIIAEKTAQIYIEALKIGEISELSPQDAKKLREKYLSSYRQKG</sequence>
<evidence type="ECO:0000256" key="1">
    <source>
        <dbReference type="ARBA" id="ARBA00022723"/>
    </source>
</evidence>
<keyword evidence="1" id="KW-0479">Metal-binding</keyword>
<dbReference type="InterPro" id="IPR001303">
    <property type="entry name" value="Aldolase_II/adducin_N"/>
</dbReference>
<dbReference type="GO" id="GO:0046872">
    <property type="term" value="F:metal ion binding"/>
    <property type="evidence" value="ECO:0007669"/>
    <property type="project" value="UniProtKB-KW"/>
</dbReference>
<dbReference type="Proteomes" id="UP000032809">
    <property type="component" value="Chromosome I"/>
</dbReference>
<dbReference type="EMBL" id="LN824141">
    <property type="protein sequence ID" value="CEP78512.1"/>
    <property type="molecule type" value="Genomic_DNA"/>
</dbReference>
<accession>A0A0C7NRL7</accession>
<feature type="domain" description="Class II aldolase/adducin N-terminal" evidence="3">
    <location>
        <begin position="1"/>
        <end position="167"/>
    </location>
</feature>
<dbReference type="STRING" id="1006576.DTL3_1211"/>
<dbReference type="GO" id="GO:0005829">
    <property type="term" value="C:cytosol"/>
    <property type="evidence" value="ECO:0007669"/>
    <property type="project" value="TreeGrafter"/>
</dbReference>
<dbReference type="InterPro" id="IPR036409">
    <property type="entry name" value="Aldolase_II/adducin_N_sf"/>
</dbReference>
<dbReference type="SUPFAM" id="SSF53639">
    <property type="entry name" value="AraD/HMP-PK domain-like"/>
    <property type="match status" value="1"/>
</dbReference>
<protein>
    <submittedName>
        <fullName evidence="4">L-fuculose-phosphate aldolase</fullName>
        <ecNumber evidence="4">4.1.2.17</ecNumber>
    </submittedName>
</protein>
<evidence type="ECO:0000256" key="2">
    <source>
        <dbReference type="ARBA" id="ARBA00023239"/>
    </source>
</evidence>
<dbReference type="EC" id="4.1.2.17" evidence="4"/>
<dbReference type="Pfam" id="PF00596">
    <property type="entry name" value="Aldolase_II"/>
    <property type="match status" value="1"/>
</dbReference>
<dbReference type="PANTHER" id="PTHR22789:SF0">
    <property type="entry name" value="3-OXO-TETRONATE 4-PHOSPHATE DECARBOXYLASE-RELATED"/>
    <property type="match status" value="1"/>
</dbReference>
<reference evidence="5" key="1">
    <citation type="submission" date="2014-11" db="EMBL/GenBank/DDBJ databases">
        <authorList>
            <person name="Wibberg D."/>
        </authorList>
    </citation>
    <scope>NUCLEOTIDE SEQUENCE [LARGE SCALE GENOMIC DNA]</scope>
    <source>
        <strain evidence="5">L3</strain>
    </source>
</reference>
<evidence type="ECO:0000313" key="5">
    <source>
        <dbReference type="Proteomes" id="UP000032809"/>
    </source>
</evidence>
<dbReference type="KEGG" id="dtn:DTL3_1211"/>
<name>A0A0C7NRL7_DEFTU</name>
<keyword evidence="5" id="KW-1185">Reference proteome</keyword>
<proteinExistence type="predicted"/>
<organism evidence="4 5">
    <name type="scientific">Defluviitoga tunisiensis</name>
    <dbReference type="NCBI Taxonomy" id="1006576"/>
    <lineage>
        <taxon>Bacteria</taxon>
        <taxon>Thermotogati</taxon>
        <taxon>Thermotogota</taxon>
        <taxon>Thermotogae</taxon>
        <taxon>Petrotogales</taxon>
        <taxon>Petrotogaceae</taxon>
        <taxon>Defluviitoga</taxon>
    </lineage>
</organism>
<dbReference type="GO" id="GO:0019323">
    <property type="term" value="P:pentose catabolic process"/>
    <property type="evidence" value="ECO:0007669"/>
    <property type="project" value="TreeGrafter"/>
</dbReference>
<dbReference type="PANTHER" id="PTHR22789">
    <property type="entry name" value="FUCULOSE PHOSPHATE ALDOLASE"/>
    <property type="match status" value="1"/>
</dbReference>
<dbReference type="HOGENOM" id="CLU_006033_3_0_0"/>
<dbReference type="Gene3D" id="3.40.225.10">
    <property type="entry name" value="Class II aldolase/adducin N-terminal domain"/>
    <property type="match status" value="1"/>
</dbReference>
<gene>
    <name evidence="4" type="primary">fucA3</name>
    <name evidence="4" type="ORF">DTL3_1211</name>
</gene>
<dbReference type="InterPro" id="IPR050197">
    <property type="entry name" value="Aldolase_class_II_sugar_metab"/>
</dbReference>
<dbReference type="SMART" id="SM01007">
    <property type="entry name" value="Aldolase_II"/>
    <property type="match status" value="1"/>
</dbReference>
<dbReference type="AlphaFoldDB" id="A0A0C7NRL7"/>
<evidence type="ECO:0000259" key="3">
    <source>
        <dbReference type="SMART" id="SM01007"/>
    </source>
</evidence>
<keyword evidence="2 4" id="KW-0456">Lyase</keyword>